<gene>
    <name evidence="2" type="ORF">Ga0080574_TMP1256</name>
</gene>
<proteinExistence type="predicted"/>
<dbReference type="AlphaFoldDB" id="A0A1P8UQC0"/>
<dbReference type="InterPro" id="IPR021425">
    <property type="entry name" value="DUF3072"/>
</dbReference>
<accession>A0A1P8UQC0</accession>
<name>A0A1P8UQC0_9RHOB</name>
<dbReference type="EMBL" id="CP015093">
    <property type="protein sequence ID" value="APZ51590.1"/>
    <property type="molecule type" value="Genomic_DNA"/>
</dbReference>
<keyword evidence="3" id="KW-1185">Reference proteome</keyword>
<reference evidence="2 3" key="1">
    <citation type="submission" date="2016-04" db="EMBL/GenBank/DDBJ databases">
        <title>Deep-sea bacteria in the southern Pacific.</title>
        <authorList>
            <person name="Tang K."/>
        </authorList>
    </citation>
    <scope>NUCLEOTIDE SEQUENCE [LARGE SCALE GENOMIC DNA]</scope>
    <source>
        <strain evidence="2 3">JLT2014</strain>
    </source>
</reference>
<dbReference type="Proteomes" id="UP000187059">
    <property type="component" value="Chromosome"/>
</dbReference>
<dbReference type="STRING" id="1250539.Ga0080574_TMP1256"/>
<feature type="region of interest" description="Disordered" evidence="1">
    <location>
        <begin position="1"/>
        <end position="30"/>
    </location>
</feature>
<evidence type="ECO:0000313" key="3">
    <source>
        <dbReference type="Proteomes" id="UP000187059"/>
    </source>
</evidence>
<organism evidence="2 3">
    <name type="scientific">Salipiger abyssi</name>
    <dbReference type="NCBI Taxonomy" id="1250539"/>
    <lineage>
        <taxon>Bacteria</taxon>
        <taxon>Pseudomonadati</taxon>
        <taxon>Pseudomonadota</taxon>
        <taxon>Alphaproteobacteria</taxon>
        <taxon>Rhodobacterales</taxon>
        <taxon>Roseobacteraceae</taxon>
        <taxon>Salipiger</taxon>
    </lineage>
</organism>
<dbReference type="Pfam" id="PF11272">
    <property type="entry name" value="DUF3072"/>
    <property type="match status" value="1"/>
</dbReference>
<dbReference type="RefSeq" id="WP_076696233.1">
    <property type="nucleotide sequence ID" value="NZ_CP015093.1"/>
</dbReference>
<sequence>MNSTPRAEDVDAALDVPPPPQEPMTEEQEARLRVLSERSGESFDPDLTRREAERRIELLEDVAF</sequence>
<evidence type="ECO:0000256" key="1">
    <source>
        <dbReference type="SAM" id="MobiDB-lite"/>
    </source>
</evidence>
<evidence type="ECO:0000313" key="2">
    <source>
        <dbReference type="EMBL" id="APZ51590.1"/>
    </source>
</evidence>
<dbReference type="KEGG" id="paby:Ga0080574_TMP1256"/>
<protein>
    <submittedName>
        <fullName evidence="2">Putative DUF3072 protein</fullName>
    </submittedName>
</protein>